<dbReference type="InParanoid" id="A0A4R6QCG1"/>
<feature type="transmembrane region" description="Helical" evidence="1">
    <location>
        <begin position="356"/>
        <end position="383"/>
    </location>
</feature>
<dbReference type="AlphaFoldDB" id="A0A4R6QCG1"/>
<feature type="transmembrane region" description="Helical" evidence="1">
    <location>
        <begin position="389"/>
        <end position="408"/>
    </location>
</feature>
<dbReference type="Proteomes" id="UP000295361">
    <property type="component" value="Unassembled WGS sequence"/>
</dbReference>
<dbReference type="PANTHER" id="PTHR35342:SF5">
    <property type="entry name" value="TRICARBOXYLIC TRANSPORT PROTEIN"/>
    <property type="match status" value="1"/>
</dbReference>
<feature type="transmembrane region" description="Helical" evidence="1">
    <location>
        <begin position="107"/>
        <end position="132"/>
    </location>
</feature>
<evidence type="ECO:0000259" key="2">
    <source>
        <dbReference type="Pfam" id="PF01970"/>
    </source>
</evidence>
<feature type="transmembrane region" description="Helical" evidence="1">
    <location>
        <begin position="471"/>
        <end position="491"/>
    </location>
</feature>
<dbReference type="EMBL" id="SNXS01000018">
    <property type="protein sequence ID" value="TDP59543.1"/>
    <property type="molecule type" value="Genomic_DNA"/>
</dbReference>
<dbReference type="InterPro" id="IPR002823">
    <property type="entry name" value="DUF112_TM"/>
</dbReference>
<proteinExistence type="predicted"/>
<organism evidence="3 4">
    <name type="scientific">Roseateles toxinivorans</name>
    <dbReference type="NCBI Taxonomy" id="270368"/>
    <lineage>
        <taxon>Bacteria</taxon>
        <taxon>Pseudomonadati</taxon>
        <taxon>Pseudomonadota</taxon>
        <taxon>Betaproteobacteria</taxon>
        <taxon>Burkholderiales</taxon>
        <taxon>Sphaerotilaceae</taxon>
        <taxon>Roseateles</taxon>
    </lineage>
</organism>
<dbReference type="Pfam" id="PF01970">
    <property type="entry name" value="TctA"/>
    <property type="match status" value="1"/>
</dbReference>
<keyword evidence="4" id="KW-1185">Reference proteome</keyword>
<gene>
    <name evidence="3" type="ORF">DES47_11814</name>
</gene>
<name>A0A4R6QCG1_9BURK</name>
<evidence type="ECO:0000313" key="4">
    <source>
        <dbReference type="Proteomes" id="UP000295361"/>
    </source>
</evidence>
<accession>A0A4R6QCG1</accession>
<dbReference type="PANTHER" id="PTHR35342">
    <property type="entry name" value="TRICARBOXYLIC TRANSPORT PROTEIN"/>
    <property type="match status" value="1"/>
</dbReference>
<comment type="caution">
    <text evidence="3">The sequence shown here is derived from an EMBL/GenBank/DDBJ whole genome shotgun (WGS) entry which is preliminary data.</text>
</comment>
<evidence type="ECO:0000313" key="3">
    <source>
        <dbReference type="EMBL" id="TDP59543.1"/>
    </source>
</evidence>
<dbReference type="RefSeq" id="WP_133704070.1">
    <property type="nucleotide sequence ID" value="NZ_SNXS01000018.1"/>
</dbReference>
<feature type="transmembrane region" description="Helical" evidence="1">
    <location>
        <begin position="152"/>
        <end position="179"/>
    </location>
</feature>
<feature type="transmembrane region" description="Helical" evidence="1">
    <location>
        <begin position="259"/>
        <end position="282"/>
    </location>
</feature>
<feature type="domain" description="DUF112" evidence="2">
    <location>
        <begin position="20"/>
        <end position="440"/>
    </location>
</feature>
<dbReference type="OrthoDB" id="9781349at2"/>
<evidence type="ECO:0000256" key="1">
    <source>
        <dbReference type="SAM" id="Phobius"/>
    </source>
</evidence>
<sequence>MDLLNNLALGFSVAFTLQNLLYAFGGAMLGTLIGVLPGLGPVATIAMLLPSIYALDATPALIMLAGIYYGAQYGGSTTAILINVPGESSSVVTAIDGYQMARQGRAGAALAAAGLGSFFAGCVGTIVIAAFAPPLTELAFKFGPAEYFSLMVLGLIGAVVLASGSLVKAISMILLGLLMGQINTDVISGTPRFSFDIPELTDGIGFVVIAMGIFGFGEIIANLGQPAESREVFTKDVKGLWPTKQDFKEAWPSVLRGTALGSILGVLPGGGALLSSFAAYTLEKKLVKNPRVPFGKGAIQGVAGPEAANNAGAQTSFIPMLTLGIPPNAVMALMVGAMTIKGIQPGPQVMTSNPELFWGLIASMWVGNAMLVILNLPLIGIWIKLLTVPYRFLFPAIVTFCCIGTYTLNNNNFDVFMTAIFALVGYVFYKLSCEPAPLLLGFILGPMMEENLRRALLLSRGDWSTFMTRPLSAGLLIAAFLMVVVVMLPSIKNKREEAFQDAD</sequence>
<keyword evidence="1" id="KW-0472">Membrane</keyword>
<reference evidence="3 4" key="1">
    <citation type="submission" date="2019-03" db="EMBL/GenBank/DDBJ databases">
        <title>Genomic Encyclopedia of Type Strains, Phase IV (KMG-IV): sequencing the most valuable type-strain genomes for metagenomic binning, comparative biology and taxonomic classification.</title>
        <authorList>
            <person name="Goeker M."/>
        </authorList>
    </citation>
    <scope>NUCLEOTIDE SEQUENCE [LARGE SCALE GENOMIC DNA]</scope>
    <source>
        <strain evidence="3 4">DSM 16998</strain>
    </source>
</reference>
<keyword evidence="1" id="KW-1133">Transmembrane helix</keyword>
<keyword evidence="1" id="KW-0812">Transmembrane</keyword>
<feature type="transmembrane region" description="Helical" evidence="1">
    <location>
        <begin position="200"/>
        <end position="221"/>
    </location>
</feature>
<protein>
    <submittedName>
        <fullName evidence="3">TctA family transporter</fullName>
    </submittedName>
</protein>